<gene>
    <name evidence="4" type="ORF">MUN89_17540</name>
</gene>
<dbReference type="InterPro" id="IPR036291">
    <property type="entry name" value="NAD(P)-bd_dom_sf"/>
</dbReference>
<dbReference type="SUPFAM" id="SSF51735">
    <property type="entry name" value="NAD(P)-binding Rossmann-fold domains"/>
    <property type="match status" value="1"/>
</dbReference>
<accession>A0ABY4EPY5</accession>
<proteinExistence type="inferred from homology"/>
<name>A0ABY4EPY5_9BACI</name>
<feature type="domain" description="DUF1731" evidence="3">
    <location>
        <begin position="252"/>
        <end position="297"/>
    </location>
</feature>
<sequence>MKIAIAGGTGFVGSRLSQLFTQEGHHVYILTRSPEKHKDSNKITHLGWLKDDFHPEDELGEIDAFINLAGASLSGGRWTEERKRLIMDSRIQAAEEIISIIDSLPHKPEVLINASAVGYYGESNRKSFTEQTESPGTDFLANVAEEWEERASKAEKRGIRTVYLRLGIVLGEAGVLPMMKLPYQWMVGGNLGTGEQWVSWIHVDDVTELINFILQNNDFKGPVNATAPNPKRNKDFGQTLADVLDRPHWLSVPGFALKASLGEMSTLLLNGQAVLPRKAVINGYRFKYPELKPALSSILKKE</sequence>
<protein>
    <submittedName>
        <fullName evidence="4">TIGR01777 family oxidoreductase</fullName>
    </submittedName>
</protein>
<dbReference type="InterPro" id="IPR013549">
    <property type="entry name" value="DUF1731"/>
</dbReference>
<dbReference type="NCBIfam" id="TIGR01777">
    <property type="entry name" value="yfcH"/>
    <property type="match status" value="1"/>
</dbReference>
<comment type="similarity">
    <text evidence="1">Belongs to the NAD(P)-dependent epimerase/dehydratase family. SDR39U1 subfamily.</text>
</comment>
<evidence type="ECO:0000259" key="3">
    <source>
        <dbReference type="Pfam" id="PF08338"/>
    </source>
</evidence>
<dbReference type="CDD" id="cd05242">
    <property type="entry name" value="SDR_a8"/>
    <property type="match status" value="1"/>
</dbReference>
<feature type="domain" description="NAD-dependent epimerase/dehydratase" evidence="2">
    <location>
        <begin position="3"/>
        <end position="219"/>
    </location>
</feature>
<organism evidence="4 5">
    <name type="scientific">Halobacillus salinarum</name>
    <dbReference type="NCBI Taxonomy" id="2932257"/>
    <lineage>
        <taxon>Bacteria</taxon>
        <taxon>Bacillati</taxon>
        <taxon>Bacillota</taxon>
        <taxon>Bacilli</taxon>
        <taxon>Bacillales</taxon>
        <taxon>Bacillaceae</taxon>
        <taxon>Halobacillus</taxon>
    </lineage>
</organism>
<dbReference type="PANTHER" id="PTHR11092">
    <property type="entry name" value="SUGAR NUCLEOTIDE EPIMERASE RELATED"/>
    <property type="match status" value="1"/>
</dbReference>
<dbReference type="InterPro" id="IPR001509">
    <property type="entry name" value="Epimerase_deHydtase"/>
</dbReference>
<dbReference type="EMBL" id="CP095073">
    <property type="protein sequence ID" value="UOQ46524.1"/>
    <property type="molecule type" value="Genomic_DNA"/>
</dbReference>
<dbReference type="Gene3D" id="3.40.50.720">
    <property type="entry name" value="NAD(P)-binding Rossmann-like Domain"/>
    <property type="match status" value="1"/>
</dbReference>
<evidence type="ECO:0000313" key="5">
    <source>
        <dbReference type="Proteomes" id="UP000831787"/>
    </source>
</evidence>
<reference evidence="4 5" key="1">
    <citation type="submission" date="2022-04" db="EMBL/GenBank/DDBJ databases">
        <title>Halobacillus sp. isolated from saltern.</title>
        <authorList>
            <person name="Won M."/>
            <person name="Lee C.-M."/>
            <person name="Woen H.-Y."/>
            <person name="Kwon S.-W."/>
        </authorList>
    </citation>
    <scope>NUCLEOTIDE SEQUENCE [LARGE SCALE GENOMIC DNA]</scope>
    <source>
        <strain evidence="4 5">SSBR10-3</strain>
    </source>
</reference>
<dbReference type="Pfam" id="PF08338">
    <property type="entry name" value="DUF1731"/>
    <property type="match status" value="1"/>
</dbReference>
<dbReference type="PANTHER" id="PTHR11092:SF0">
    <property type="entry name" value="EPIMERASE FAMILY PROTEIN SDR39U1"/>
    <property type="match status" value="1"/>
</dbReference>
<keyword evidence="5" id="KW-1185">Reference proteome</keyword>
<dbReference type="InterPro" id="IPR010099">
    <property type="entry name" value="SDR39U1"/>
</dbReference>
<dbReference type="Proteomes" id="UP000831787">
    <property type="component" value="Chromosome"/>
</dbReference>
<dbReference type="Pfam" id="PF01370">
    <property type="entry name" value="Epimerase"/>
    <property type="match status" value="1"/>
</dbReference>
<evidence type="ECO:0000256" key="1">
    <source>
        <dbReference type="ARBA" id="ARBA00009353"/>
    </source>
</evidence>
<evidence type="ECO:0000259" key="2">
    <source>
        <dbReference type="Pfam" id="PF01370"/>
    </source>
</evidence>
<evidence type="ECO:0000313" key="4">
    <source>
        <dbReference type="EMBL" id="UOQ46524.1"/>
    </source>
</evidence>